<evidence type="ECO:0000256" key="2">
    <source>
        <dbReference type="SAM" id="SignalP"/>
    </source>
</evidence>
<dbReference type="Pfam" id="PF20606">
    <property type="entry name" value="DUF6799"/>
    <property type="match status" value="1"/>
</dbReference>
<reference evidence="4 5" key="1">
    <citation type="submission" date="2020-12" db="EMBL/GenBank/DDBJ databases">
        <title>Hymenobacter sp.</title>
        <authorList>
            <person name="Kim M.K."/>
        </authorList>
    </citation>
    <scope>NUCLEOTIDE SEQUENCE [LARGE SCALE GENOMIC DNA]</scope>
    <source>
        <strain evidence="4 5">BT442</strain>
    </source>
</reference>
<dbReference type="EMBL" id="JAEDAE010000001">
    <property type="protein sequence ID" value="MBH8556591.1"/>
    <property type="molecule type" value="Genomic_DNA"/>
</dbReference>
<dbReference type="Proteomes" id="UP000625631">
    <property type="component" value="Unassembled WGS sequence"/>
</dbReference>
<keyword evidence="2" id="KW-0732">Signal</keyword>
<keyword evidence="5" id="KW-1185">Reference proteome</keyword>
<comment type="caution">
    <text evidence="4">The sequence shown here is derived from an EMBL/GenBank/DDBJ whole genome shotgun (WGS) entry which is preliminary data.</text>
</comment>
<feature type="domain" description="DUF6799" evidence="3">
    <location>
        <begin position="31"/>
        <end position="90"/>
    </location>
</feature>
<name>A0ABS0Q1Q5_9BACT</name>
<gene>
    <name evidence="4" type="ORF">I7X13_00930</name>
</gene>
<evidence type="ECO:0000313" key="4">
    <source>
        <dbReference type="EMBL" id="MBH8556591.1"/>
    </source>
</evidence>
<dbReference type="InterPro" id="IPR046478">
    <property type="entry name" value="DUF6799"/>
</dbReference>
<feature type="chain" id="PRO_5045604553" description="DUF6799 domain-containing protein" evidence="2">
    <location>
        <begin position="25"/>
        <end position="160"/>
    </location>
</feature>
<proteinExistence type="predicted"/>
<feature type="signal peptide" evidence="2">
    <location>
        <begin position="1"/>
        <end position="24"/>
    </location>
</feature>
<organism evidence="4 5">
    <name type="scientific">Hymenobacter negativus</name>
    <dbReference type="NCBI Taxonomy" id="2795026"/>
    <lineage>
        <taxon>Bacteria</taxon>
        <taxon>Pseudomonadati</taxon>
        <taxon>Bacteroidota</taxon>
        <taxon>Cytophagia</taxon>
        <taxon>Cytophagales</taxon>
        <taxon>Hymenobacteraceae</taxon>
        <taxon>Hymenobacter</taxon>
    </lineage>
</organism>
<feature type="compositionally biased region" description="Basic residues" evidence="1">
    <location>
        <begin position="139"/>
        <end position="160"/>
    </location>
</feature>
<protein>
    <recommendedName>
        <fullName evidence="3">DUF6799 domain-containing protein</fullName>
    </recommendedName>
</protein>
<feature type="region of interest" description="Disordered" evidence="1">
    <location>
        <begin position="124"/>
        <end position="160"/>
    </location>
</feature>
<sequence>MFLRTFWLCGAVAGLLALLGPAHARQTPNNDGFQRRNGQMQVIRNGQPRPMTRDAHLPTGATVTKDGFVVSPTGQRIELREGQGCDLRGRPVAVRTAANGALALGARPMPVSVRSARPVPAPSLLEQLFGPDDDEGKGKFKFKKHKKHHGKGHGRGRGDD</sequence>
<dbReference type="RefSeq" id="WP_198074019.1">
    <property type="nucleotide sequence ID" value="NZ_JAEDAE010000001.1"/>
</dbReference>
<accession>A0ABS0Q1Q5</accession>
<evidence type="ECO:0000313" key="5">
    <source>
        <dbReference type="Proteomes" id="UP000625631"/>
    </source>
</evidence>
<evidence type="ECO:0000256" key="1">
    <source>
        <dbReference type="SAM" id="MobiDB-lite"/>
    </source>
</evidence>
<evidence type="ECO:0000259" key="3">
    <source>
        <dbReference type="Pfam" id="PF20606"/>
    </source>
</evidence>